<evidence type="ECO:0000313" key="4">
    <source>
        <dbReference type="EMBL" id="CAL6028509.1"/>
    </source>
</evidence>
<keyword evidence="2" id="KW-0732">Signal</keyword>
<keyword evidence="3" id="KW-0378">Hydrolase</keyword>
<dbReference type="InterPro" id="IPR017853">
    <property type="entry name" value="GH"/>
</dbReference>
<accession>A0AA86Q7M3</accession>
<evidence type="ECO:0000256" key="2">
    <source>
        <dbReference type="ARBA" id="ARBA00022729"/>
    </source>
</evidence>
<dbReference type="PROSITE" id="PS51904">
    <property type="entry name" value="GLYCOSYL_HYDROL_F25_2"/>
    <property type="match status" value="1"/>
</dbReference>
<name>A0AA86Q7M3_9EUKA</name>
<organism evidence="3">
    <name type="scientific">Hexamita inflata</name>
    <dbReference type="NCBI Taxonomy" id="28002"/>
    <lineage>
        <taxon>Eukaryota</taxon>
        <taxon>Metamonada</taxon>
        <taxon>Diplomonadida</taxon>
        <taxon>Hexamitidae</taxon>
        <taxon>Hexamitinae</taxon>
        <taxon>Hexamita</taxon>
    </lineage>
</organism>
<dbReference type="PANTHER" id="PTHR23208">
    <property type="entry name" value="LYSOZYME PROTEIN"/>
    <property type="match status" value="1"/>
</dbReference>
<dbReference type="Pfam" id="PF01183">
    <property type="entry name" value="Glyco_hydro_25"/>
    <property type="match status" value="1"/>
</dbReference>
<dbReference type="InterPro" id="IPR002053">
    <property type="entry name" value="Glyco_hydro_25"/>
</dbReference>
<evidence type="ECO:0000313" key="3">
    <source>
        <dbReference type="EMBL" id="CAI9953641.1"/>
    </source>
</evidence>
<dbReference type="GO" id="GO:0007165">
    <property type="term" value="P:signal transduction"/>
    <property type="evidence" value="ECO:0007669"/>
    <property type="project" value="TreeGrafter"/>
</dbReference>
<dbReference type="EMBL" id="CAXDID020000107">
    <property type="protein sequence ID" value="CAL6028509.1"/>
    <property type="molecule type" value="Genomic_DNA"/>
</dbReference>
<dbReference type="InterPro" id="IPR051595">
    <property type="entry name" value="GH25_Enzymes"/>
</dbReference>
<evidence type="ECO:0000313" key="5">
    <source>
        <dbReference type="Proteomes" id="UP001642409"/>
    </source>
</evidence>
<dbReference type="SUPFAM" id="SSF51445">
    <property type="entry name" value="(Trans)glycosidases"/>
    <property type="match status" value="1"/>
</dbReference>
<dbReference type="Gene3D" id="3.20.20.80">
    <property type="entry name" value="Glycosidases"/>
    <property type="match status" value="1"/>
</dbReference>
<reference evidence="4 5" key="2">
    <citation type="submission" date="2024-07" db="EMBL/GenBank/DDBJ databases">
        <authorList>
            <person name="Akdeniz Z."/>
        </authorList>
    </citation>
    <scope>NUCLEOTIDE SEQUENCE [LARGE SCALE GENOMIC DNA]</scope>
</reference>
<dbReference type="GO" id="GO:0003796">
    <property type="term" value="F:lysozyme activity"/>
    <property type="evidence" value="ECO:0007669"/>
    <property type="project" value="InterPro"/>
</dbReference>
<evidence type="ECO:0000256" key="1">
    <source>
        <dbReference type="ARBA" id="ARBA00010646"/>
    </source>
</evidence>
<dbReference type="AlphaFoldDB" id="A0AA86Q7M3"/>
<comment type="similarity">
    <text evidence="1">Belongs to the glycosyl hydrolase 25 family.</text>
</comment>
<dbReference type="EMBL" id="CATOUU010000840">
    <property type="protein sequence ID" value="CAI9953641.1"/>
    <property type="molecule type" value="Genomic_DNA"/>
</dbReference>
<keyword evidence="5" id="KW-1185">Reference proteome</keyword>
<protein>
    <submittedName>
        <fullName evidence="3">Glycosyl hydrolase family 25 protein</fullName>
    </submittedName>
    <submittedName>
        <fullName evidence="4">Glycosyl_hydrolase family 25 protein</fullName>
    </submittedName>
</protein>
<sequence length="207" mass="23637">MLSLAFTLATRGFDVSYYQGAVSQDTFNCLANNGYAFAIIQAQIGSTFNNNAISDYWRAKAAGIQYVDFYIFPTTAKDARGQVSDTIYRLINEGVMDGGMVWLDVENIDLFFDDQSDNQWFISTMLDEMSNILGANRVGVYSNWYQWESIVGWDWAGASGHQLWYPHYDNWQSFDDFQNFGGWSSPSIKQYQGDQNECGTALDRNFY</sequence>
<dbReference type="Proteomes" id="UP001642409">
    <property type="component" value="Unassembled WGS sequence"/>
</dbReference>
<dbReference type="GO" id="GO:0016998">
    <property type="term" value="P:cell wall macromolecule catabolic process"/>
    <property type="evidence" value="ECO:0007669"/>
    <property type="project" value="InterPro"/>
</dbReference>
<dbReference type="GO" id="GO:0009253">
    <property type="term" value="P:peptidoglycan catabolic process"/>
    <property type="evidence" value="ECO:0007669"/>
    <property type="project" value="InterPro"/>
</dbReference>
<reference evidence="3" key="1">
    <citation type="submission" date="2023-06" db="EMBL/GenBank/DDBJ databases">
        <authorList>
            <person name="Kurt Z."/>
        </authorList>
    </citation>
    <scope>NUCLEOTIDE SEQUENCE</scope>
</reference>
<gene>
    <name evidence="4" type="ORF">HINF_LOCUS31842</name>
    <name evidence="3" type="ORF">HINF_LOCUS41286</name>
</gene>
<dbReference type="PANTHER" id="PTHR23208:SF36">
    <property type="entry name" value="LYSOZYME-RELATED"/>
    <property type="match status" value="1"/>
</dbReference>
<proteinExistence type="inferred from homology"/>
<comment type="caution">
    <text evidence="3">The sequence shown here is derived from an EMBL/GenBank/DDBJ whole genome shotgun (WGS) entry which is preliminary data.</text>
</comment>